<keyword evidence="3" id="KW-0597">Phosphoprotein</keyword>
<evidence type="ECO:0000313" key="8">
    <source>
        <dbReference type="EMBL" id="MCP2011826.1"/>
    </source>
</evidence>
<dbReference type="FunFam" id="2.60.40.10:FF:000791">
    <property type="entry name" value="Two-component system sensor histidine kinase/response regulator"/>
    <property type="match status" value="1"/>
</dbReference>
<dbReference type="SMART" id="SM00065">
    <property type="entry name" value="GAF"/>
    <property type="match status" value="1"/>
</dbReference>
<dbReference type="InterPro" id="IPR011123">
    <property type="entry name" value="Y_Y_Y"/>
</dbReference>
<keyword evidence="4" id="KW-0175">Coiled coil</keyword>
<dbReference type="SMART" id="SM00387">
    <property type="entry name" value="HATPase_c"/>
    <property type="match status" value="1"/>
</dbReference>
<dbReference type="Pfam" id="PF07495">
    <property type="entry name" value="Y_Y_Y"/>
    <property type="match status" value="1"/>
</dbReference>
<feature type="coiled-coil region" evidence="4">
    <location>
        <begin position="836"/>
        <end position="866"/>
    </location>
</feature>
<keyword evidence="5" id="KW-0732">Signal</keyword>
<evidence type="ECO:0000259" key="6">
    <source>
        <dbReference type="PROSITE" id="PS50109"/>
    </source>
</evidence>
<dbReference type="Pfam" id="PF13185">
    <property type="entry name" value="GAF_2"/>
    <property type="match status" value="1"/>
</dbReference>
<evidence type="ECO:0000256" key="4">
    <source>
        <dbReference type="SAM" id="Coils"/>
    </source>
</evidence>
<dbReference type="EMBL" id="JALJZU010000013">
    <property type="protein sequence ID" value="MCP2011826.1"/>
    <property type="molecule type" value="Genomic_DNA"/>
</dbReference>
<proteinExistence type="predicted"/>
<dbReference type="PROSITE" id="PS50109">
    <property type="entry name" value="HIS_KIN"/>
    <property type="match status" value="1"/>
</dbReference>
<accession>A0AA41HCU6</accession>
<gene>
    <name evidence="7" type="ORF">KVP70_25195</name>
    <name evidence="8" type="ORF">L1274_005580</name>
</gene>
<organism evidence="7 9">
    <name type="scientific">Duganella violaceipulchra</name>
    <dbReference type="NCBI Taxonomy" id="2849652"/>
    <lineage>
        <taxon>Bacteria</taxon>
        <taxon>Pseudomonadati</taxon>
        <taxon>Pseudomonadota</taxon>
        <taxon>Betaproteobacteria</taxon>
        <taxon>Burkholderiales</taxon>
        <taxon>Oxalobacteraceae</taxon>
        <taxon>Telluria group</taxon>
        <taxon>Duganella</taxon>
    </lineage>
</organism>
<comment type="catalytic activity">
    <reaction evidence="1">
        <text>ATP + protein L-histidine = ADP + protein N-phospho-L-histidine.</text>
        <dbReference type="EC" id="2.7.13.3"/>
    </reaction>
</comment>
<dbReference type="InterPro" id="IPR011110">
    <property type="entry name" value="Reg_prop"/>
</dbReference>
<dbReference type="EMBL" id="JAHTGR010000015">
    <property type="protein sequence ID" value="MBV6324241.1"/>
    <property type="molecule type" value="Genomic_DNA"/>
</dbReference>
<comment type="caution">
    <text evidence="7">The sequence shown here is derived from an EMBL/GenBank/DDBJ whole genome shotgun (WGS) entry which is preliminary data.</text>
</comment>
<dbReference type="InterPro" id="IPR005467">
    <property type="entry name" value="His_kinase_dom"/>
</dbReference>
<evidence type="ECO:0000313" key="10">
    <source>
        <dbReference type="Proteomes" id="UP001162889"/>
    </source>
</evidence>
<protein>
    <recommendedName>
        <fullName evidence="2">histidine kinase</fullName>
        <ecNumber evidence="2">2.7.13.3</ecNumber>
    </recommendedName>
</protein>
<feature type="chain" id="PRO_5041460644" description="histidine kinase" evidence="5">
    <location>
        <begin position="26"/>
        <end position="1303"/>
    </location>
</feature>
<dbReference type="Proteomes" id="UP001155901">
    <property type="component" value="Unassembled WGS sequence"/>
</dbReference>
<dbReference type="CDD" id="cd00082">
    <property type="entry name" value="HisKA"/>
    <property type="match status" value="1"/>
</dbReference>
<dbReference type="Pfam" id="PF02518">
    <property type="entry name" value="HATPase_c"/>
    <property type="match status" value="1"/>
</dbReference>
<name>A0AA41HCU6_9BURK</name>
<keyword evidence="8" id="KW-0808">Transferase</keyword>
<evidence type="ECO:0000256" key="3">
    <source>
        <dbReference type="ARBA" id="ARBA00022553"/>
    </source>
</evidence>
<reference evidence="8" key="2">
    <citation type="submission" date="2022-03" db="EMBL/GenBank/DDBJ databases">
        <title>Genome Encyclopedia of Bacteria and Archaea VI: Functional Genomics of Type Strains.</title>
        <authorList>
            <person name="Whitman W."/>
        </authorList>
    </citation>
    <scope>NUCLEOTIDE SEQUENCE</scope>
    <source>
        <strain evidence="8">HSC-15S17</strain>
    </source>
</reference>
<dbReference type="Proteomes" id="UP001162889">
    <property type="component" value="Unassembled WGS sequence"/>
</dbReference>
<evidence type="ECO:0000256" key="2">
    <source>
        <dbReference type="ARBA" id="ARBA00012438"/>
    </source>
</evidence>
<dbReference type="InterPro" id="IPR003594">
    <property type="entry name" value="HATPase_dom"/>
</dbReference>
<feature type="signal peptide" evidence="5">
    <location>
        <begin position="1"/>
        <end position="25"/>
    </location>
</feature>
<evidence type="ECO:0000313" key="9">
    <source>
        <dbReference type="Proteomes" id="UP001155901"/>
    </source>
</evidence>
<keyword evidence="8" id="KW-0418">Kinase</keyword>
<evidence type="ECO:0000313" key="7">
    <source>
        <dbReference type="EMBL" id="MBV6324241.1"/>
    </source>
</evidence>
<evidence type="ECO:0000256" key="1">
    <source>
        <dbReference type="ARBA" id="ARBA00000085"/>
    </source>
</evidence>
<keyword evidence="10" id="KW-1185">Reference proteome</keyword>
<dbReference type="Pfam" id="PF07494">
    <property type="entry name" value="Reg_prop"/>
    <property type="match status" value="7"/>
</dbReference>
<dbReference type="PANTHER" id="PTHR43547:SF2">
    <property type="entry name" value="HYBRID SIGNAL TRANSDUCTION HISTIDINE KINASE C"/>
    <property type="match status" value="1"/>
</dbReference>
<dbReference type="GO" id="GO:0000155">
    <property type="term" value="F:phosphorelay sensor kinase activity"/>
    <property type="evidence" value="ECO:0007669"/>
    <property type="project" value="InterPro"/>
</dbReference>
<sequence>MPGYATRSILLCGLLLLALAPIARAAPLSLRFEHLGIEQGLTQESVTAVLQDRHGYMWLGTQAGLNRHDGYRTTAFKNDPANPHSLLDNYIHALYEDSNGIIWIGSKGGLDRYDPATQSFVHQLRRSGNLTVLSIVGDGAQGLWLSTSEGLQHLDIASGQVRTLRHAAADADSIGDDRIGPLARDAFGNLWVGTASGLEMLKAGGHQFQHWSARDGVAPSSNILSLSIGADGMLWAGTMQGLQAWRLASDGAERVPLAAADDLHEQRITALLHDSDGVLWAGSYSDGLKRRDPVTRHFYTYRHNSQDRHGVGDNQISALYQDRTGTLWVGNWYTGLDWVDLTSGGFERYTEYPGVMPSISNNKVRVITGAGPNKYWLGTGNGLTLLDTAKGETEVWHHNEHDPASLPGEQIQALQTDRRGRLWVGSITGLAWRDAAGGPFTRVALDADPAAATIQRIVVDRGGVIWVASRAGLHRIDPHTGAVSTWRHDAADPNSLDGRIYSLMEDSHGVLWVGTENGLDRFDRASGTFRHYRHEPGKADSLSHKRVHYTYEDDKGRLWIGTAAGLCRAEQGADGELHFRFFPTSSGRAPDPVGAILSDDHGRLWISSTSGVAMLNPDTGAFKEYTSRDGLIDGSYFIGSGYKAADGTLFFGGLSGVTAFQPSRIHDNPHAPPVSITDFSIFNQSILTGQTRSDVLEKGPIYEAKTLRLGYRDAVFSFEFAGLHYADPQRNRYAYQLEGFDPQWVTADAGKRFATYTNLDAGRYVFRVKAANKDGVWSSEPVAMEVIIAPPLWKTWWFRLLVLSLVLGGVYLLFRIRIRMLVNQKHALEAEVGNRTRELVQQKDAIERQKREVEHQKESVELAHRNISLLSDIGRRITANLDSEAIMTMLYQQVHALMDASVFGIGIYRPKEEVIEYPFAMEKGKRYAPYTRSMREPNQLAVWCITHAQEVFINDLEHEYQRYIEHLELVSGADDMGTLEDGSLPTEPRSLIYVPISVAGQVRGVITVHSYRANAYQRIDLDMLTTLASYVAVAFANADSYRQLQDTQQQLVEREKLAALGALVAGVAHELNTPIGNSLVIASTLEDKTAEIDLRQTQNTLRRSDLTSFIEAAREASLLLMRSLRNAAELVNSFKQVAVDQASAKRRHFNLHQASQEIVTTMKNQIRKAGHQVELEMPDDIQMDSFPGPYGQVIINLINNALLHAFEGRSGGVIKLWAVRLGPDHVRIVFQDDGKGIQLEHQARIFDPFFTTKLGQGGNGLGLSITYNIVTSLLDGTIRVDSALDVGTRFTLDLPLKATLLGD</sequence>
<dbReference type="EC" id="2.7.13.3" evidence="2"/>
<feature type="domain" description="Histidine kinase" evidence="6">
    <location>
        <begin position="1066"/>
        <end position="1298"/>
    </location>
</feature>
<evidence type="ECO:0000256" key="5">
    <source>
        <dbReference type="SAM" id="SignalP"/>
    </source>
</evidence>
<dbReference type="PANTHER" id="PTHR43547">
    <property type="entry name" value="TWO-COMPONENT HISTIDINE KINASE"/>
    <property type="match status" value="1"/>
</dbReference>
<dbReference type="InterPro" id="IPR003018">
    <property type="entry name" value="GAF"/>
</dbReference>
<dbReference type="RefSeq" id="WP_217945175.1">
    <property type="nucleotide sequence ID" value="NZ_JAHTGR010000015.1"/>
</dbReference>
<dbReference type="InterPro" id="IPR003661">
    <property type="entry name" value="HisK_dim/P_dom"/>
</dbReference>
<reference evidence="7" key="1">
    <citation type="submission" date="2021-07" db="EMBL/GenBank/DDBJ databases">
        <title>Characterization of violacein-producing bacteria and related species.</title>
        <authorList>
            <person name="Wilson H.S."/>
            <person name="De Leon M.E."/>
        </authorList>
    </citation>
    <scope>NUCLEOTIDE SEQUENCE</scope>
    <source>
        <strain evidence="7">HSC-15S17</strain>
    </source>
</reference>